<dbReference type="Pfam" id="PF00668">
    <property type="entry name" value="Condensation"/>
    <property type="match status" value="1"/>
</dbReference>
<dbReference type="Proteomes" id="UP000630097">
    <property type="component" value="Unassembled WGS sequence"/>
</dbReference>
<comment type="caution">
    <text evidence="2">The sequence shown here is derived from an EMBL/GenBank/DDBJ whole genome shotgun (WGS) entry which is preliminary data.</text>
</comment>
<dbReference type="GO" id="GO:0008610">
    <property type="term" value="P:lipid biosynthetic process"/>
    <property type="evidence" value="ECO:0007669"/>
    <property type="project" value="UniProtKB-ARBA"/>
</dbReference>
<dbReference type="Gene3D" id="3.30.559.10">
    <property type="entry name" value="Chloramphenicol acetyltransferase-like domain"/>
    <property type="match status" value="1"/>
</dbReference>
<dbReference type="SUPFAM" id="SSF52777">
    <property type="entry name" value="CoA-dependent acyltransferases"/>
    <property type="match status" value="2"/>
</dbReference>
<organism evidence="2 3">
    <name type="scientific">Planotetraspora kaengkrachanensis</name>
    <dbReference type="NCBI Taxonomy" id="575193"/>
    <lineage>
        <taxon>Bacteria</taxon>
        <taxon>Bacillati</taxon>
        <taxon>Actinomycetota</taxon>
        <taxon>Actinomycetes</taxon>
        <taxon>Streptosporangiales</taxon>
        <taxon>Streptosporangiaceae</taxon>
        <taxon>Planotetraspora</taxon>
    </lineage>
</organism>
<feature type="domain" description="Condensation" evidence="1">
    <location>
        <begin position="15"/>
        <end position="292"/>
    </location>
</feature>
<accession>A0A8J3PVY4</accession>
<dbReference type="InterPro" id="IPR001242">
    <property type="entry name" value="Condensation_dom"/>
</dbReference>
<protein>
    <recommendedName>
        <fullName evidence="1">Condensation domain-containing protein</fullName>
    </recommendedName>
</protein>
<dbReference type="EMBL" id="BONV01000025">
    <property type="protein sequence ID" value="GIG81948.1"/>
    <property type="molecule type" value="Genomic_DNA"/>
</dbReference>
<dbReference type="RefSeq" id="WP_203885293.1">
    <property type="nucleotide sequence ID" value="NZ_BAABHH010000008.1"/>
</dbReference>
<gene>
    <name evidence="2" type="ORF">Pka01_50750</name>
</gene>
<name>A0A8J3PVY4_9ACTN</name>
<evidence type="ECO:0000259" key="1">
    <source>
        <dbReference type="Pfam" id="PF00668"/>
    </source>
</evidence>
<dbReference type="InterPro" id="IPR023213">
    <property type="entry name" value="CAT-like_dom_sf"/>
</dbReference>
<keyword evidence="3" id="KW-1185">Reference proteome</keyword>
<dbReference type="AlphaFoldDB" id="A0A8J3PVY4"/>
<dbReference type="Gene3D" id="3.30.559.30">
    <property type="entry name" value="Nonribosomal peptide synthetase, condensation domain"/>
    <property type="match status" value="1"/>
</dbReference>
<evidence type="ECO:0000313" key="2">
    <source>
        <dbReference type="EMBL" id="GIG81948.1"/>
    </source>
</evidence>
<sequence>MSITVERGGRLNWAQREWFEDLGADSDSEWSFEANFSAILPGHDLAQGDVTAAVADLLTRHEGLRTHIVRTSRQDVCSVGEGLAAVIRVTPDEPGDHADPGGGAFQAAVRTSFRLHAQWPVLFVLLTAGGRVRRIGVVVDHSAVDGWGMRVLCRDLERALRARAKGHEPFGGPMEDVEQPLDTALWEQGAAGERHQERARTHWRRQLVTLRDALGDWTPKTAKRDDHPVLHTCRLASRRVAQAAEAVAKAAGTPVSTGYLLAFGAAVCEAEQAPAAGVFALSANRLSAAVQGSVRKAVMPVPVVVPGPREGAYRDRLAVCAARLLQGHRFANFDPGVARPLEADVLGGLRGTGASSARFNYVDNALVGSAANSRSWGRDSFAFGDPAHQGVVRFSPPRPGGSRYILTVQHRVSGALLTLAWHEDTGWGDVAEAMLWHIEDVMAWAASGHEGPPPEFGRTN</sequence>
<dbReference type="GO" id="GO:0003824">
    <property type="term" value="F:catalytic activity"/>
    <property type="evidence" value="ECO:0007669"/>
    <property type="project" value="InterPro"/>
</dbReference>
<reference evidence="2 3" key="1">
    <citation type="submission" date="2021-01" db="EMBL/GenBank/DDBJ databases">
        <title>Whole genome shotgun sequence of Planotetraspora kaengkrachanensis NBRC 104272.</title>
        <authorList>
            <person name="Komaki H."/>
            <person name="Tamura T."/>
        </authorList>
    </citation>
    <scope>NUCLEOTIDE SEQUENCE [LARGE SCALE GENOMIC DNA]</scope>
    <source>
        <strain evidence="2 3">NBRC 104272</strain>
    </source>
</reference>
<evidence type="ECO:0000313" key="3">
    <source>
        <dbReference type="Proteomes" id="UP000630097"/>
    </source>
</evidence>
<proteinExistence type="predicted"/>